<dbReference type="InterPro" id="IPR011042">
    <property type="entry name" value="6-blade_b-propeller_TolB-like"/>
</dbReference>
<gene>
    <name evidence="2" type="ORF">G3M48_009764</name>
</gene>
<dbReference type="EMBL" id="JAAHCF010000820">
    <property type="protein sequence ID" value="KAK8141868.1"/>
    <property type="molecule type" value="Genomic_DNA"/>
</dbReference>
<keyword evidence="1" id="KW-0732">Signal</keyword>
<feature type="chain" id="PRO_5043934413" description="SMP-30/Gluconolactonase/LRE-like region domain-containing protein" evidence="1">
    <location>
        <begin position="17"/>
        <end position="319"/>
    </location>
</feature>
<evidence type="ECO:0008006" key="4">
    <source>
        <dbReference type="Google" id="ProtNLM"/>
    </source>
</evidence>
<dbReference type="Proteomes" id="UP001397290">
    <property type="component" value="Unassembled WGS sequence"/>
</dbReference>
<protein>
    <recommendedName>
        <fullName evidence="4">SMP-30/Gluconolactonase/LRE-like region domain-containing protein</fullName>
    </recommendedName>
</protein>
<evidence type="ECO:0000256" key="1">
    <source>
        <dbReference type="SAM" id="SignalP"/>
    </source>
</evidence>
<dbReference type="PANTHER" id="PTHR42060:SF1">
    <property type="entry name" value="NHL REPEAT-CONTAINING PROTEIN"/>
    <property type="match status" value="1"/>
</dbReference>
<proteinExistence type="predicted"/>
<evidence type="ECO:0000313" key="2">
    <source>
        <dbReference type="EMBL" id="KAK8141868.1"/>
    </source>
</evidence>
<accession>A0AAW0RIQ8</accession>
<dbReference type="SUPFAM" id="SSF63829">
    <property type="entry name" value="Calcium-dependent phosphotriesterase"/>
    <property type="match status" value="1"/>
</dbReference>
<evidence type="ECO:0000313" key="3">
    <source>
        <dbReference type="Proteomes" id="UP001397290"/>
    </source>
</evidence>
<dbReference type="InterPro" id="IPR052998">
    <property type="entry name" value="Hetero-Diels-Alderase-like"/>
</dbReference>
<name>A0AAW0RIQ8_9HYPO</name>
<comment type="caution">
    <text evidence="2">The sequence shown here is derived from an EMBL/GenBank/DDBJ whole genome shotgun (WGS) entry which is preliminary data.</text>
</comment>
<keyword evidence="3" id="KW-1185">Reference proteome</keyword>
<sequence>MKRFATLLLAAPVAWALQVRQLYQFPDASQFLENIALLQSGNLILSTFDHARVYAMDPNDEDPIPDILVQVPDSTATTGIAEVADNVFAISAGNLNRSTSSFESGSAKIALITLPGGCYGAAASVKVVAQLPDAGLLNGMAVLPKHRDVVLSVDSKTGQVFRIDTKTGQVDIAFQDEHLTPGANPPPTAIGVNGAKIFHGYLYVTNSQTMAVGRFKIDEYGNKSGEFELVASLALSNPDAVPDDFAVAKDGTLYVALPPTSLAKVTPDGQPSVFVNGSSAGAFLYSPSSAAFSFDEKTLFITTSGTGSGKGGQILAIDM</sequence>
<feature type="signal peptide" evidence="1">
    <location>
        <begin position="1"/>
        <end position="16"/>
    </location>
</feature>
<dbReference type="AlphaFoldDB" id="A0AAW0RIQ8"/>
<reference evidence="2 3" key="1">
    <citation type="submission" date="2020-02" db="EMBL/GenBank/DDBJ databases">
        <title>Comparative genomics of the hypocrealean fungal genus Beauvera.</title>
        <authorList>
            <person name="Showalter D.N."/>
            <person name="Bushley K.E."/>
            <person name="Rehner S.A."/>
        </authorList>
    </citation>
    <scope>NUCLEOTIDE SEQUENCE [LARGE SCALE GENOMIC DNA]</scope>
    <source>
        <strain evidence="2 3">ARSEF4384</strain>
    </source>
</reference>
<dbReference type="PANTHER" id="PTHR42060">
    <property type="entry name" value="NHL REPEAT-CONTAINING PROTEIN-RELATED"/>
    <property type="match status" value="1"/>
</dbReference>
<dbReference type="Gene3D" id="2.120.10.30">
    <property type="entry name" value="TolB, C-terminal domain"/>
    <property type="match status" value="1"/>
</dbReference>
<organism evidence="2 3">
    <name type="scientific">Beauveria asiatica</name>
    <dbReference type="NCBI Taxonomy" id="1069075"/>
    <lineage>
        <taxon>Eukaryota</taxon>
        <taxon>Fungi</taxon>
        <taxon>Dikarya</taxon>
        <taxon>Ascomycota</taxon>
        <taxon>Pezizomycotina</taxon>
        <taxon>Sordariomycetes</taxon>
        <taxon>Hypocreomycetidae</taxon>
        <taxon>Hypocreales</taxon>
        <taxon>Cordycipitaceae</taxon>
        <taxon>Beauveria</taxon>
    </lineage>
</organism>